<dbReference type="Pfam" id="PF04851">
    <property type="entry name" value="ResIII"/>
    <property type="match status" value="1"/>
</dbReference>
<dbReference type="InterPro" id="IPR047112">
    <property type="entry name" value="RecG/Mfd"/>
</dbReference>
<organism evidence="5">
    <name type="scientific">mine drainage metagenome</name>
    <dbReference type="NCBI Taxonomy" id="410659"/>
    <lineage>
        <taxon>unclassified sequences</taxon>
        <taxon>metagenomes</taxon>
        <taxon>ecological metagenomes</taxon>
    </lineage>
</organism>
<keyword evidence="2 5" id="KW-0547">Nucleotide-binding</keyword>
<keyword evidence="2 5" id="KW-0347">Helicase</keyword>
<dbReference type="GO" id="GO:0003678">
    <property type="term" value="F:DNA helicase activity"/>
    <property type="evidence" value="ECO:0007669"/>
    <property type="project" value="TreeGrafter"/>
</dbReference>
<dbReference type="SMART" id="SM00490">
    <property type="entry name" value="HELICc"/>
    <property type="match status" value="1"/>
</dbReference>
<reference evidence="5" key="1">
    <citation type="submission" date="2009-10" db="EMBL/GenBank/DDBJ databases">
        <title>Diversity of trophic interactions inside an arsenic-rich microbial ecosystem.</title>
        <authorList>
            <person name="Bertin P.N."/>
            <person name="Heinrich-Salmeron A."/>
            <person name="Pelletier E."/>
            <person name="Goulhen-Chollet F."/>
            <person name="Arsene-Ploetze F."/>
            <person name="Gallien S."/>
            <person name="Calteau A."/>
            <person name="Vallenet D."/>
            <person name="Casiot C."/>
            <person name="Chane-Woon-Ming B."/>
            <person name="Giloteaux L."/>
            <person name="Barakat M."/>
            <person name="Bonnefoy V."/>
            <person name="Bruneel O."/>
            <person name="Chandler M."/>
            <person name="Cleiss J."/>
            <person name="Duran R."/>
            <person name="Elbaz-Poulichet F."/>
            <person name="Fonknechten N."/>
            <person name="Lauga B."/>
            <person name="Mornico D."/>
            <person name="Ortet P."/>
            <person name="Schaeffer C."/>
            <person name="Siguier P."/>
            <person name="Alexander Thil Smith A."/>
            <person name="Van Dorsselaer A."/>
            <person name="Weissenbach J."/>
            <person name="Medigue C."/>
            <person name="Le Paslier D."/>
        </authorList>
    </citation>
    <scope>NUCLEOTIDE SEQUENCE</scope>
</reference>
<dbReference type="Pfam" id="PF00271">
    <property type="entry name" value="Helicase_C"/>
    <property type="match status" value="1"/>
</dbReference>
<dbReference type="Gene3D" id="3.40.50.300">
    <property type="entry name" value="P-loop containing nucleotide triphosphate hydrolases"/>
    <property type="match status" value="2"/>
</dbReference>
<dbReference type="InterPro" id="IPR014001">
    <property type="entry name" value="Helicase_ATP-bd"/>
</dbReference>
<gene>
    <name evidence="5" type="ORF">CARN6_2089</name>
</gene>
<dbReference type="AlphaFoldDB" id="E6QMY7"/>
<dbReference type="GO" id="GO:0005524">
    <property type="term" value="F:ATP binding"/>
    <property type="evidence" value="ECO:0007669"/>
    <property type="project" value="InterPro"/>
</dbReference>
<protein>
    <submittedName>
        <fullName evidence="5">Helicase domain protein</fullName>
    </submittedName>
</protein>
<dbReference type="GO" id="GO:0003677">
    <property type="term" value="F:DNA binding"/>
    <property type="evidence" value="ECO:0007669"/>
    <property type="project" value="InterPro"/>
</dbReference>
<dbReference type="InterPro" id="IPR006935">
    <property type="entry name" value="Helicase/UvrB_N"/>
</dbReference>
<dbReference type="SUPFAM" id="SSF52540">
    <property type="entry name" value="P-loop containing nucleoside triphosphate hydrolases"/>
    <property type="match status" value="2"/>
</dbReference>
<dbReference type="GO" id="GO:0006281">
    <property type="term" value="P:DNA repair"/>
    <property type="evidence" value="ECO:0007669"/>
    <property type="project" value="InterPro"/>
</dbReference>
<keyword evidence="2 5" id="KW-0067">ATP-binding</keyword>
<accession>E6QMY7</accession>
<dbReference type="InterPro" id="IPR001650">
    <property type="entry name" value="Helicase_C-like"/>
</dbReference>
<dbReference type="PANTHER" id="PTHR47964:SF1">
    <property type="entry name" value="ATP-DEPENDENT DNA HELICASE HOMOLOG RECG, CHLOROPLASTIC"/>
    <property type="match status" value="1"/>
</dbReference>
<dbReference type="GO" id="GO:0016787">
    <property type="term" value="F:hydrolase activity"/>
    <property type="evidence" value="ECO:0007669"/>
    <property type="project" value="UniProtKB-KW"/>
</dbReference>
<evidence type="ECO:0000256" key="2">
    <source>
        <dbReference type="ARBA" id="ARBA00022806"/>
    </source>
</evidence>
<evidence type="ECO:0000256" key="1">
    <source>
        <dbReference type="ARBA" id="ARBA00022801"/>
    </source>
</evidence>
<name>E6QMY7_9ZZZZ</name>
<evidence type="ECO:0000313" key="5">
    <source>
        <dbReference type="EMBL" id="CBI08608.1"/>
    </source>
</evidence>
<dbReference type="SMART" id="SM00487">
    <property type="entry name" value="DEXDc"/>
    <property type="match status" value="1"/>
</dbReference>
<dbReference type="PROSITE" id="PS51194">
    <property type="entry name" value="HELICASE_CTER"/>
    <property type="match status" value="1"/>
</dbReference>
<dbReference type="InterPro" id="IPR027417">
    <property type="entry name" value="P-loop_NTPase"/>
</dbReference>
<evidence type="ECO:0000259" key="3">
    <source>
        <dbReference type="PROSITE" id="PS51192"/>
    </source>
</evidence>
<dbReference type="EMBL" id="CABQ01000240">
    <property type="protein sequence ID" value="CBI08608.1"/>
    <property type="molecule type" value="Genomic_DNA"/>
</dbReference>
<dbReference type="PROSITE" id="PS51192">
    <property type="entry name" value="HELICASE_ATP_BIND_1"/>
    <property type="match status" value="1"/>
</dbReference>
<feature type="domain" description="Helicase ATP-binding" evidence="3">
    <location>
        <begin position="33"/>
        <end position="176"/>
    </location>
</feature>
<dbReference type="PANTHER" id="PTHR47964">
    <property type="entry name" value="ATP-DEPENDENT DNA HELICASE HOMOLOG RECG, CHLOROPLASTIC"/>
    <property type="match status" value="1"/>
</dbReference>
<feature type="domain" description="Helicase C-terminal" evidence="4">
    <location>
        <begin position="204"/>
        <end position="352"/>
    </location>
</feature>
<comment type="caution">
    <text evidence="5">The sequence shown here is derived from an EMBL/GenBank/DDBJ whole genome shotgun (WGS) entry which is preliminary data.</text>
</comment>
<evidence type="ECO:0000259" key="4">
    <source>
        <dbReference type="PROSITE" id="PS51194"/>
    </source>
</evidence>
<sequence length="386" mass="40949">MPGILDAMVLASRQLPGRLTGDQRKALWSLSKSFSAGRATRTLLHGDVGTGKTWVYLVASVAFARLGLPSVVLAPNAPLSAQIIAQVRSAWPDVDCGLCTASIKDSNALLRVGTTALLGEIDAADENYGILIVDEQHKFSVGQRSIPADHVIEVSATPIPRTLALAETGGWSLIAMKESPVPKTIRSHILAAADRSAINALAAQCIQSGKRVVYVYPLVQDGPKSVISAHAKLDDYFKAHGGASLLHGQMSDAQKNQAVADFKAGATKVLVCTTAAEVGLDVSGIGLMVVIDPHRYGASQLHQMRGRLARDGGQADFIMYTGDDVVAPKSMKRLEDVRDCQDGLELSRRDLDARGIGALVGAEQSGRQRTLFLRQGVSLDGLRASA</sequence>
<keyword evidence="1" id="KW-0378">Hydrolase</keyword>
<proteinExistence type="predicted"/>